<dbReference type="Pfam" id="PF02481">
    <property type="entry name" value="DNA_processg_A"/>
    <property type="match status" value="1"/>
</dbReference>
<dbReference type="InterPro" id="IPR057666">
    <property type="entry name" value="DrpA_SLOG"/>
</dbReference>
<evidence type="ECO:0000256" key="1">
    <source>
        <dbReference type="ARBA" id="ARBA00006525"/>
    </source>
</evidence>
<dbReference type="Proteomes" id="UP000298252">
    <property type="component" value="Unassembled WGS sequence"/>
</dbReference>
<feature type="domain" description="Smf/DprA SLOG" evidence="2">
    <location>
        <begin position="152"/>
        <end position="363"/>
    </location>
</feature>
<feature type="domain" description="DprA winged helix" evidence="3">
    <location>
        <begin position="381"/>
        <end position="435"/>
    </location>
</feature>
<dbReference type="InterPro" id="IPR041614">
    <property type="entry name" value="DprA_WH"/>
</dbReference>
<proteinExistence type="inferred from homology"/>
<dbReference type="NCBIfam" id="TIGR00732">
    <property type="entry name" value="dprA"/>
    <property type="match status" value="1"/>
</dbReference>
<name>A0A4R8VF76_9MICO</name>
<dbReference type="AlphaFoldDB" id="A0A4R8VF76"/>
<evidence type="ECO:0000259" key="2">
    <source>
        <dbReference type="Pfam" id="PF02481"/>
    </source>
</evidence>
<dbReference type="RefSeq" id="WP_092341182.1">
    <property type="nucleotide sequence ID" value="NZ_FNIB01000008.1"/>
</dbReference>
<dbReference type="PANTHER" id="PTHR43022:SF1">
    <property type="entry name" value="PROTEIN SMF"/>
    <property type="match status" value="1"/>
</dbReference>
<dbReference type="InterPro" id="IPR003488">
    <property type="entry name" value="DprA"/>
</dbReference>
<keyword evidence="7" id="KW-1185">Reference proteome</keyword>
<gene>
    <name evidence="5" type="primary">dprA</name>
    <name evidence="5" type="ORF">E3O21_00615</name>
    <name evidence="4" type="ORF">SAMN05216368_10888</name>
</gene>
<dbReference type="Gene3D" id="3.40.50.450">
    <property type="match status" value="1"/>
</dbReference>
<dbReference type="EMBL" id="FNIB01000008">
    <property type="protein sequence ID" value="SDN91422.1"/>
    <property type="molecule type" value="Genomic_DNA"/>
</dbReference>
<dbReference type="PANTHER" id="PTHR43022">
    <property type="entry name" value="PROTEIN SMF"/>
    <property type="match status" value="1"/>
</dbReference>
<dbReference type="InterPro" id="IPR036388">
    <property type="entry name" value="WH-like_DNA-bd_sf"/>
</dbReference>
<organism evidence="4 6">
    <name type="scientific">Cryobacterium flavum</name>
    <dbReference type="NCBI Taxonomy" id="1424659"/>
    <lineage>
        <taxon>Bacteria</taxon>
        <taxon>Bacillati</taxon>
        <taxon>Actinomycetota</taxon>
        <taxon>Actinomycetes</taxon>
        <taxon>Micrococcales</taxon>
        <taxon>Microbacteriaceae</taxon>
        <taxon>Cryobacterium</taxon>
    </lineage>
</organism>
<reference evidence="4 6" key="1">
    <citation type="submission" date="2016-10" db="EMBL/GenBank/DDBJ databases">
        <authorList>
            <person name="Varghese N."/>
            <person name="Submissions S."/>
        </authorList>
    </citation>
    <scope>NUCLEOTIDE SEQUENCE [LARGE SCALE GENOMIC DNA]</scope>
    <source>
        <strain evidence="4 6">CGMCC 1.11215</strain>
    </source>
</reference>
<evidence type="ECO:0000259" key="3">
    <source>
        <dbReference type="Pfam" id="PF17782"/>
    </source>
</evidence>
<comment type="similarity">
    <text evidence="1">Belongs to the DprA/Smf family.</text>
</comment>
<evidence type="ECO:0000313" key="5">
    <source>
        <dbReference type="EMBL" id="TFB82193.1"/>
    </source>
</evidence>
<dbReference type="Pfam" id="PF17782">
    <property type="entry name" value="WHD_DprA"/>
    <property type="match status" value="1"/>
</dbReference>
<dbReference type="EMBL" id="SOFD01000002">
    <property type="protein sequence ID" value="TFB82193.1"/>
    <property type="molecule type" value="Genomic_DNA"/>
</dbReference>
<sequence length="444" mass="45453">MTLFGLDETRVSQLTAGVRRGMPVDAGDNADSAAAGEVFARAAWSGIAEPGDGTAGLLVASLGASVALTAILESWSPVRIGALVRDALGEDPDGPDLVFAAGPSADPTEADAHTSAELELALDAGLQRWRPRLNSGDVIRSLQQAARVDARLLLATDALWPSSLGDLEQHAPLALWWRGVPGALAALPNSIALVGARAATGYGEHIAMEASAGLVDRGFAVVSGAAYGIDGMAHRAALASDGVTVAFLAGGVDRFYPSGHDSLLTRIVASGAVISELPCGAAPTKWRFLQRNRLIAAASAATVVLEAGWRSGSLNTAGHASALGRPLGAVPGPITSPTSAGCHRLIREFAAVCVTSPTEMAELVGERSIQVPLDFAVTDAGPGPIPRTSDQIRVFDALSGRSPRTVADLSRRAGLSSAAVRGALGGLDLDGAAQEREAGWVRRA</sequence>
<evidence type="ECO:0000313" key="6">
    <source>
        <dbReference type="Proteomes" id="UP000199639"/>
    </source>
</evidence>
<dbReference type="Gene3D" id="1.10.10.10">
    <property type="entry name" value="Winged helix-like DNA-binding domain superfamily/Winged helix DNA-binding domain"/>
    <property type="match status" value="1"/>
</dbReference>
<dbReference type="SUPFAM" id="SSF102405">
    <property type="entry name" value="MCP/YpsA-like"/>
    <property type="match status" value="1"/>
</dbReference>
<evidence type="ECO:0000313" key="4">
    <source>
        <dbReference type="EMBL" id="SDN91422.1"/>
    </source>
</evidence>
<dbReference type="STRING" id="1424659.SAMN05216368_10888"/>
<accession>A0A4R8VF76</accession>
<dbReference type="Proteomes" id="UP000199639">
    <property type="component" value="Unassembled WGS sequence"/>
</dbReference>
<evidence type="ECO:0000313" key="7">
    <source>
        <dbReference type="Proteomes" id="UP000298252"/>
    </source>
</evidence>
<dbReference type="GO" id="GO:0009294">
    <property type="term" value="P:DNA-mediated transformation"/>
    <property type="evidence" value="ECO:0007669"/>
    <property type="project" value="InterPro"/>
</dbReference>
<protein>
    <submittedName>
        <fullName evidence="4">DNA processing protein</fullName>
    </submittedName>
    <submittedName>
        <fullName evidence="5">DNA-protecting protein DprA</fullName>
    </submittedName>
</protein>
<reference evidence="5 7" key="2">
    <citation type="submission" date="2019-03" db="EMBL/GenBank/DDBJ databases">
        <title>Genomics of glacier-inhabiting Cryobacterium strains.</title>
        <authorList>
            <person name="Liu Q."/>
            <person name="Xin Y.-H."/>
        </authorList>
    </citation>
    <scope>NUCLEOTIDE SEQUENCE [LARGE SCALE GENOMIC DNA]</scope>
    <source>
        <strain evidence="5 7">Hh8</strain>
    </source>
</reference>